<keyword evidence="2" id="KW-0378">Hydrolase</keyword>
<evidence type="ECO:0000256" key="2">
    <source>
        <dbReference type="ARBA" id="ARBA00022801"/>
    </source>
</evidence>
<dbReference type="SUPFAM" id="SSF56300">
    <property type="entry name" value="Metallo-dependent phosphatases"/>
    <property type="match status" value="1"/>
</dbReference>
<gene>
    <name evidence="4" type="ORF">IFO66_14950</name>
</gene>
<reference evidence="4 5" key="1">
    <citation type="submission" date="2020-09" db="EMBL/GenBank/DDBJ databases">
        <title>Paenibacillus sp. CAU 1523 isolated from sand of Haeundae Beach.</title>
        <authorList>
            <person name="Kim W."/>
        </authorList>
    </citation>
    <scope>NUCLEOTIDE SEQUENCE [LARGE SCALE GENOMIC DNA]</scope>
    <source>
        <strain evidence="4 5">CAU 1523</strain>
    </source>
</reference>
<evidence type="ECO:0000256" key="1">
    <source>
        <dbReference type="ARBA" id="ARBA00022723"/>
    </source>
</evidence>
<evidence type="ECO:0000313" key="5">
    <source>
        <dbReference type="Proteomes" id="UP000634529"/>
    </source>
</evidence>
<dbReference type="Pfam" id="PF00149">
    <property type="entry name" value="Metallophos"/>
    <property type="match status" value="1"/>
</dbReference>
<dbReference type="InterPro" id="IPR051158">
    <property type="entry name" value="Metallophosphoesterase_sf"/>
</dbReference>
<comment type="caution">
    <text evidence="4">The sequence shown here is derived from an EMBL/GenBank/DDBJ whole genome shotgun (WGS) entry which is preliminary data.</text>
</comment>
<protein>
    <submittedName>
        <fullName evidence="4">Metallophosphoesterase</fullName>
    </submittedName>
</protein>
<dbReference type="Gene3D" id="3.60.21.10">
    <property type="match status" value="1"/>
</dbReference>
<dbReference type="PANTHER" id="PTHR31302">
    <property type="entry name" value="TRANSMEMBRANE PROTEIN WITH METALLOPHOSPHOESTERASE DOMAIN-RELATED"/>
    <property type="match status" value="1"/>
</dbReference>
<dbReference type="InterPro" id="IPR004843">
    <property type="entry name" value="Calcineurin-like_PHP"/>
</dbReference>
<keyword evidence="1" id="KW-0479">Metal-binding</keyword>
<dbReference type="InterPro" id="IPR029052">
    <property type="entry name" value="Metallo-depent_PP-like"/>
</dbReference>
<dbReference type="RefSeq" id="WP_192025920.1">
    <property type="nucleotide sequence ID" value="NZ_JACYTN010000012.1"/>
</dbReference>
<accession>A0ABR9AZL1</accession>
<organism evidence="4 5">
    <name type="scientific">Paenibacillus arenosi</name>
    <dbReference type="NCBI Taxonomy" id="2774142"/>
    <lineage>
        <taxon>Bacteria</taxon>
        <taxon>Bacillati</taxon>
        <taxon>Bacillota</taxon>
        <taxon>Bacilli</taxon>
        <taxon>Bacillales</taxon>
        <taxon>Paenibacillaceae</taxon>
        <taxon>Paenibacillus</taxon>
    </lineage>
</organism>
<dbReference type="Proteomes" id="UP000634529">
    <property type="component" value="Unassembled WGS sequence"/>
</dbReference>
<proteinExistence type="predicted"/>
<dbReference type="EMBL" id="JACYTN010000012">
    <property type="protein sequence ID" value="MBD8499592.1"/>
    <property type="molecule type" value="Genomic_DNA"/>
</dbReference>
<dbReference type="PANTHER" id="PTHR31302:SF31">
    <property type="entry name" value="PHOSPHODIESTERASE YAEI"/>
    <property type="match status" value="1"/>
</dbReference>
<evidence type="ECO:0000313" key="4">
    <source>
        <dbReference type="EMBL" id="MBD8499592.1"/>
    </source>
</evidence>
<name>A0ABR9AZL1_9BACL</name>
<feature type="domain" description="Calcineurin-like phosphoesterase" evidence="3">
    <location>
        <begin position="39"/>
        <end position="196"/>
    </location>
</feature>
<keyword evidence="5" id="KW-1185">Reference proteome</keyword>
<sequence length="256" mass="29520">MNVILITIFVVTLCYFVFIFPTQWLKVERIHYPCGLGIRALQISDLHVEKLRISPRKLNRIIKKEKPNYIFITGDFTEKAKYLPKVKRYFEAIASHQIPSYAVLGNHDHRLNTQELHVLINILEEVGITVLMNSSCDLDEFQIIGIDDYCSKKSRIDCAYENIDPRKPILVLTHDPNLVLHLNNNYSYLMSGHYHGMQFNIPFLFTLRIQGKLASEGIYKGLHIGQFGPYYISKGIGQAGLNARFLVRSEVTIHEL</sequence>
<evidence type="ECO:0000259" key="3">
    <source>
        <dbReference type="Pfam" id="PF00149"/>
    </source>
</evidence>